<evidence type="ECO:0000256" key="1">
    <source>
        <dbReference type="SAM" id="Phobius"/>
    </source>
</evidence>
<accession>A0A1A9UCS5</accession>
<keyword evidence="1" id="KW-1133">Transmembrane helix</keyword>
<protein>
    <submittedName>
        <fullName evidence="2">Uncharacterized protein</fullName>
    </submittedName>
</protein>
<feature type="transmembrane region" description="Helical" evidence="1">
    <location>
        <begin position="88"/>
        <end position="112"/>
    </location>
</feature>
<keyword evidence="1" id="KW-0472">Membrane</keyword>
<dbReference type="AlphaFoldDB" id="A0A1A9UCS5"/>
<evidence type="ECO:0000313" key="3">
    <source>
        <dbReference type="Proteomes" id="UP000078200"/>
    </source>
</evidence>
<dbReference type="Proteomes" id="UP000078200">
    <property type="component" value="Unassembled WGS sequence"/>
</dbReference>
<organism evidence="2 3">
    <name type="scientific">Glossina austeni</name>
    <name type="common">Savannah tsetse fly</name>
    <dbReference type="NCBI Taxonomy" id="7395"/>
    <lineage>
        <taxon>Eukaryota</taxon>
        <taxon>Metazoa</taxon>
        <taxon>Ecdysozoa</taxon>
        <taxon>Arthropoda</taxon>
        <taxon>Hexapoda</taxon>
        <taxon>Insecta</taxon>
        <taxon>Pterygota</taxon>
        <taxon>Neoptera</taxon>
        <taxon>Endopterygota</taxon>
        <taxon>Diptera</taxon>
        <taxon>Brachycera</taxon>
        <taxon>Muscomorpha</taxon>
        <taxon>Hippoboscoidea</taxon>
        <taxon>Glossinidae</taxon>
        <taxon>Glossina</taxon>
    </lineage>
</organism>
<evidence type="ECO:0000313" key="2">
    <source>
        <dbReference type="EnsemblMetazoa" id="GAUT000193-PA"/>
    </source>
</evidence>
<reference evidence="2" key="1">
    <citation type="submission" date="2020-05" db="UniProtKB">
        <authorList>
            <consortium name="EnsemblMetazoa"/>
        </authorList>
    </citation>
    <scope>IDENTIFICATION</scope>
    <source>
        <strain evidence="2">TTRI</strain>
    </source>
</reference>
<sequence length="164" mass="18479">MANNIRTFSSTYLTDLLLGDHDCFYPAHSSYPSYHLSHRRRQRRRQHLHRHPFPGQALIRFVRRLNDANGRDCERLSNDDLVEAVADVVAAAVAVAVAAAVAAAAVAVLIFIKRPKLAQGFKKFRLKKLPSYRMSSTSIAMNLSMTCKHIVKFARMDTISITIN</sequence>
<name>A0A1A9UCS5_GLOAU</name>
<proteinExistence type="predicted"/>
<keyword evidence="1" id="KW-0812">Transmembrane</keyword>
<keyword evidence="3" id="KW-1185">Reference proteome</keyword>
<dbReference type="EnsemblMetazoa" id="GAUT000193-RA">
    <property type="protein sequence ID" value="GAUT000193-PA"/>
    <property type="gene ID" value="GAUT000193"/>
</dbReference>
<dbReference type="VEuPathDB" id="VectorBase:GAUT000193"/>